<dbReference type="InterPro" id="IPR043502">
    <property type="entry name" value="DNA/RNA_pol_sf"/>
</dbReference>
<dbReference type="Gene3D" id="3.10.10.10">
    <property type="entry name" value="HIV Type 1 Reverse Transcriptase, subunit A, domain 1"/>
    <property type="match status" value="1"/>
</dbReference>
<dbReference type="InterPro" id="IPR000477">
    <property type="entry name" value="RT_dom"/>
</dbReference>
<dbReference type="AlphaFoldDB" id="A0A9Q3GJD7"/>
<gene>
    <name evidence="3" type="ORF">O181_009316</name>
</gene>
<evidence type="ECO:0000313" key="4">
    <source>
        <dbReference type="Proteomes" id="UP000765509"/>
    </source>
</evidence>
<dbReference type="OrthoDB" id="6776860at2759"/>
<feature type="compositionally biased region" description="Acidic residues" evidence="1">
    <location>
        <begin position="72"/>
        <end position="81"/>
    </location>
</feature>
<dbReference type="Pfam" id="PF00078">
    <property type="entry name" value="RVT_1"/>
    <property type="match status" value="1"/>
</dbReference>
<evidence type="ECO:0000259" key="2">
    <source>
        <dbReference type="Pfam" id="PF00078"/>
    </source>
</evidence>
<dbReference type="Proteomes" id="UP000765509">
    <property type="component" value="Unassembled WGS sequence"/>
</dbReference>
<evidence type="ECO:0000313" key="3">
    <source>
        <dbReference type="EMBL" id="MBW0469601.1"/>
    </source>
</evidence>
<proteinExistence type="predicted"/>
<accession>A0A9Q3GJD7</accession>
<name>A0A9Q3GJD7_9BASI</name>
<dbReference type="EMBL" id="AVOT02002234">
    <property type="protein sequence ID" value="MBW0469601.1"/>
    <property type="molecule type" value="Genomic_DNA"/>
</dbReference>
<sequence length="612" mass="70859">MPGELEHEVECRCNNNCTLDDVSNTLQDRKGGRSGKEEKFLSQLWFKRPLCQHLFKRKEKVYAIEKVPEQESPTEDSDSDSMGDAIREKSDEEQDPREDFLVEYQEETPLEIQDIQLEAGMPQDTANKTLCKHMQDAQTFLVTPTKGMAYKHGTATKMTVCIENSQHPLIIDIGAHCFIVARNYLDNHFPNWENKLFLTKAKNFKSASGKMTSIGTIIKEIIRPHRKGNIRLNPQFVVLDDAHIQGFLLGTDYQRMKFSLDIYQISAQDPLEELLNEFREGPFSTTLTSKQKLSLLKILRKNRPAFSIGEEPLGKIRGHDIEIYLDVERTYLPMLRRPPYPASLETRKEIENHINELLDMDVIRKIGHNQIVEITAPVLITWHDGRSRLCGHFRALNNYTNADRYPIPRIPHALDKVAKAKYITKMDCMKGFHTNGVKPNSMELLRIICHMGIYEYTRLPFGIKNAPSHFQRIMHTIVQEDIFEGWIVVYIYEIIIYSETWKDHLQYIDRGLNQCTPINLKISLKKCDFGQHELLALGHKVSGLSLAIDQSKVAAVLQQPVTRNIKQMQSFLGFSSYYRNQIKRIFHISNILYKLCSKDVVFEITKERRDAY</sequence>
<dbReference type="SUPFAM" id="SSF56672">
    <property type="entry name" value="DNA/RNA polymerases"/>
    <property type="match status" value="1"/>
</dbReference>
<evidence type="ECO:0000256" key="1">
    <source>
        <dbReference type="SAM" id="MobiDB-lite"/>
    </source>
</evidence>
<comment type="caution">
    <text evidence="3">The sequence shown here is derived from an EMBL/GenBank/DDBJ whole genome shotgun (WGS) entry which is preliminary data.</text>
</comment>
<dbReference type="InterPro" id="IPR050951">
    <property type="entry name" value="Retrovirus_Pol_polyprotein"/>
</dbReference>
<dbReference type="PANTHER" id="PTHR37984">
    <property type="entry name" value="PROTEIN CBG26694"/>
    <property type="match status" value="1"/>
</dbReference>
<dbReference type="Gene3D" id="3.30.70.270">
    <property type="match status" value="2"/>
</dbReference>
<protein>
    <recommendedName>
        <fullName evidence="2">Reverse transcriptase domain-containing protein</fullName>
    </recommendedName>
</protein>
<reference evidence="3" key="1">
    <citation type="submission" date="2021-03" db="EMBL/GenBank/DDBJ databases">
        <title>Draft genome sequence of rust myrtle Austropuccinia psidii MF-1, a brazilian biotype.</title>
        <authorList>
            <person name="Quecine M.C."/>
            <person name="Pachon D.M.R."/>
            <person name="Bonatelli M.L."/>
            <person name="Correr F.H."/>
            <person name="Franceschini L.M."/>
            <person name="Leite T.F."/>
            <person name="Margarido G.R.A."/>
            <person name="Almeida C.A."/>
            <person name="Ferrarezi J.A."/>
            <person name="Labate C.A."/>
        </authorList>
    </citation>
    <scope>NUCLEOTIDE SEQUENCE</scope>
    <source>
        <strain evidence="3">MF-1</strain>
    </source>
</reference>
<feature type="region of interest" description="Disordered" evidence="1">
    <location>
        <begin position="66"/>
        <end position="97"/>
    </location>
</feature>
<organism evidence="3 4">
    <name type="scientific">Austropuccinia psidii MF-1</name>
    <dbReference type="NCBI Taxonomy" id="1389203"/>
    <lineage>
        <taxon>Eukaryota</taxon>
        <taxon>Fungi</taxon>
        <taxon>Dikarya</taxon>
        <taxon>Basidiomycota</taxon>
        <taxon>Pucciniomycotina</taxon>
        <taxon>Pucciniomycetes</taxon>
        <taxon>Pucciniales</taxon>
        <taxon>Sphaerophragmiaceae</taxon>
        <taxon>Austropuccinia</taxon>
    </lineage>
</organism>
<feature type="domain" description="Reverse transcriptase" evidence="2">
    <location>
        <begin position="391"/>
        <end position="541"/>
    </location>
</feature>
<keyword evidence="4" id="KW-1185">Reference proteome</keyword>
<dbReference type="CDD" id="cd01647">
    <property type="entry name" value="RT_LTR"/>
    <property type="match status" value="1"/>
</dbReference>
<dbReference type="PANTHER" id="PTHR37984:SF5">
    <property type="entry name" value="PROTEIN NYNRIN-LIKE"/>
    <property type="match status" value="1"/>
</dbReference>
<dbReference type="InterPro" id="IPR043128">
    <property type="entry name" value="Rev_trsase/Diguanyl_cyclase"/>
</dbReference>